<evidence type="ECO:0000256" key="3">
    <source>
        <dbReference type="ARBA" id="ARBA00022833"/>
    </source>
</evidence>
<dbReference type="SUPFAM" id="SSF57716">
    <property type="entry name" value="Glucocorticoid receptor-like (DNA-binding domain)"/>
    <property type="match status" value="1"/>
</dbReference>
<feature type="domain" description="Nuclear receptor" evidence="10">
    <location>
        <begin position="7"/>
        <end position="82"/>
    </location>
</feature>
<dbReference type="SMART" id="SM00399">
    <property type="entry name" value="ZnF_C4"/>
    <property type="match status" value="1"/>
</dbReference>
<dbReference type="Proteomes" id="UP000614601">
    <property type="component" value="Unassembled WGS sequence"/>
</dbReference>
<gene>
    <name evidence="11" type="ORF">BOKJ2_LOCUS8992</name>
</gene>
<dbReference type="Proteomes" id="UP000783686">
    <property type="component" value="Unassembled WGS sequence"/>
</dbReference>
<proteinExistence type="predicted"/>
<sequence length="493" mass="55813">MDLRAKRQPCQICGTVTQSIGYKAFVCGACSIFYRRNFRNKDRIFCRKNGNCDLQVGNRNGCRGCRMKMCRSLGLRMVGNSLVIQCNGYPKDDIEDDSHLSIVKAGDDLPTTSTAHTGIYEDGKAYEEPETSHRMFSHLSNSSTYSPPSVNSSTDLNTAPNSVQPTFNLGSGLQMFTAMENELIDDFFVDAVVGLKPACDPQYSSSAVGIDPNVSPILAKAVQVFQRFEDRQCCLSSICKGSEVKMDSDYVYINMPLYSIMENRTLRLVCRVITELMANIPRFGVPERAQILKSTLLEISSTYKLCLTSRFFPEFTDKHMAIFPGFYCRTDEFVGFMKKDYNRTKHVLKPLWEVGSTVINRFRYVKPNFTEMSMLSAALVWENIERLNLINDEAANARDTLYLEFHRHLVKTHGEAHGPIRNARLMSLMYDIKSYCATYEESFSLMGVFLPVDRDCFWMSKPQISDSQLMNLATEDDEADELGYNANANTVNS</sequence>
<keyword evidence="1" id="KW-0479">Metal-binding</keyword>
<reference evidence="11" key="1">
    <citation type="submission" date="2020-09" db="EMBL/GenBank/DDBJ databases">
        <authorList>
            <person name="Kikuchi T."/>
        </authorList>
    </citation>
    <scope>NUCLEOTIDE SEQUENCE</scope>
    <source>
        <strain evidence="11">SH1</strain>
    </source>
</reference>
<protein>
    <recommendedName>
        <fullName evidence="10">Nuclear receptor domain-containing protein</fullName>
    </recommendedName>
</protein>
<name>A0A811KYK8_9BILA</name>
<feature type="compositionally biased region" description="Low complexity" evidence="9">
    <location>
        <begin position="140"/>
        <end position="154"/>
    </location>
</feature>
<keyword evidence="12" id="KW-1185">Reference proteome</keyword>
<keyword evidence="4" id="KW-0805">Transcription regulation</keyword>
<evidence type="ECO:0000256" key="5">
    <source>
        <dbReference type="ARBA" id="ARBA00023125"/>
    </source>
</evidence>
<dbReference type="Gene3D" id="1.10.565.10">
    <property type="entry name" value="Retinoid X Receptor"/>
    <property type="match status" value="1"/>
</dbReference>
<evidence type="ECO:0000256" key="4">
    <source>
        <dbReference type="ARBA" id="ARBA00023015"/>
    </source>
</evidence>
<dbReference type="GO" id="GO:0008270">
    <property type="term" value="F:zinc ion binding"/>
    <property type="evidence" value="ECO:0007669"/>
    <property type="project" value="UniProtKB-KW"/>
</dbReference>
<dbReference type="InterPro" id="IPR035500">
    <property type="entry name" value="NHR-like_dom_sf"/>
</dbReference>
<dbReference type="Pfam" id="PF00105">
    <property type="entry name" value="zf-C4"/>
    <property type="match status" value="1"/>
</dbReference>
<dbReference type="GO" id="GO:0003700">
    <property type="term" value="F:DNA-binding transcription factor activity"/>
    <property type="evidence" value="ECO:0007669"/>
    <property type="project" value="InterPro"/>
</dbReference>
<organism evidence="11 12">
    <name type="scientific">Bursaphelenchus okinawaensis</name>
    <dbReference type="NCBI Taxonomy" id="465554"/>
    <lineage>
        <taxon>Eukaryota</taxon>
        <taxon>Metazoa</taxon>
        <taxon>Ecdysozoa</taxon>
        <taxon>Nematoda</taxon>
        <taxon>Chromadorea</taxon>
        <taxon>Rhabditida</taxon>
        <taxon>Tylenchina</taxon>
        <taxon>Tylenchomorpha</taxon>
        <taxon>Aphelenchoidea</taxon>
        <taxon>Aphelenchoididae</taxon>
        <taxon>Bursaphelenchus</taxon>
    </lineage>
</organism>
<evidence type="ECO:0000313" key="12">
    <source>
        <dbReference type="Proteomes" id="UP000614601"/>
    </source>
</evidence>
<dbReference type="EMBL" id="CAJFDH010000004">
    <property type="protein sequence ID" value="CAD5220534.1"/>
    <property type="molecule type" value="Genomic_DNA"/>
</dbReference>
<accession>A0A811KYK8</accession>
<evidence type="ECO:0000256" key="1">
    <source>
        <dbReference type="ARBA" id="ARBA00022723"/>
    </source>
</evidence>
<evidence type="ECO:0000313" key="11">
    <source>
        <dbReference type="EMBL" id="CAD5220534.1"/>
    </source>
</evidence>
<dbReference type="GO" id="GO:0005634">
    <property type="term" value="C:nucleus"/>
    <property type="evidence" value="ECO:0007669"/>
    <property type="project" value="TreeGrafter"/>
</dbReference>
<evidence type="ECO:0000256" key="8">
    <source>
        <dbReference type="ARBA" id="ARBA00023242"/>
    </source>
</evidence>
<keyword evidence="3" id="KW-0862">Zinc</keyword>
<dbReference type="AlphaFoldDB" id="A0A811KYK8"/>
<keyword evidence="2" id="KW-0863">Zinc-finger</keyword>
<dbReference type="GO" id="GO:0043565">
    <property type="term" value="F:sequence-specific DNA binding"/>
    <property type="evidence" value="ECO:0007669"/>
    <property type="project" value="InterPro"/>
</dbReference>
<dbReference type="Pfam" id="PF00104">
    <property type="entry name" value="Hormone_recep"/>
    <property type="match status" value="1"/>
</dbReference>
<keyword evidence="7" id="KW-0675">Receptor</keyword>
<dbReference type="PANTHER" id="PTHR46011">
    <property type="entry name" value="NUCLEAR HORMONE RECEPTOR FAMILY MEMBER NHR-86-RELATED"/>
    <property type="match status" value="1"/>
</dbReference>
<evidence type="ECO:0000259" key="10">
    <source>
        <dbReference type="PROSITE" id="PS51030"/>
    </source>
</evidence>
<dbReference type="PANTHER" id="PTHR46011:SF6">
    <property type="entry name" value="HIGH ZINC ACTIVATED NUCLEAR RECEPTOR PROTEIN"/>
    <property type="match status" value="1"/>
</dbReference>
<keyword evidence="5" id="KW-0238">DNA-binding</keyword>
<keyword evidence="6" id="KW-0804">Transcription</keyword>
<feature type="region of interest" description="Disordered" evidence="9">
    <location>
        <begin position="138"/>
        <end position="161"/>
    </location>
</feature>
<dbReference type="InterPro" id="IPR001628">
    <property type="entry name" value="Znf_hrmn_rcpt"/>
</dbReference>
<dbReference type="PROSITE" id="PS51030">
    <property type="entry name" value="NUCLEAR_REC_DBD_2"/>
    <property type="match status" value="1"/>
</dbReference>
<comment type="caution">
    <text evidence="11">The sequence shown here is derived from an EMBL/GenBank/DDBJ whole genome shotgun (WGS) entry which is preliminary data.</text>
</comment>
<evidence type="ECO:0000256" key="9">
    <source>
        <dbReference type="SAM" id="MobiDB-lite"/>
    </source>
</evidence>
<keyword evidence="8" id="KW-0539">Nucleus</keyword>
<evidence type="ECO:0000256" key="6">
    <source>
        <dbReference type="ARBA" id="ARBA00023163"/>
    </source>
</evidence>
<evidence type="ECO:0000256" key="7">
    <source>
        <dbReference type="ARBA" id="ARBA00023170"/>
    </source>
</evidence>
<dbReference type="SUPFAM" id="SSF48508">
    <property type="entry name" value="Nuclear receptor ligand-binding domain"/>
    <property type="match status" value="1"/>
</dbReference>
<dbReference type="Gene3D" id="3.30.50.10">
    <property type="entry name" value="Erythroid Transcription Factor GATA-1, subunit A"/>
    <property type="match status" value="1"/>
</dbReference>
<dbReference type="InterPro" id="IPR013088">
    <property type="entry name" value="Znf_NHR/GATA"/>
</dbReference>
<dbReference type="EMBL" id="CAJFCW020000004">
    <property type="protein sequence ID" value="CAG9113833.1"/>
    <property type="molecule type" value="Genomic_DNA"/>
</dbReference>
<dbReference type="OrthoDB" id="5831779at2759"/>
<evidence type="ECO:0000256" key="2">
    <source>
        <dbReference type="ARBA" id="ARBA00022771"/>
    </source>
</evidence>
<dbReference type="InterPro" id="IPR000536">
    <property type="entry name" value="Nucl_hrmn_rcpt_lig-bd"/>
</dbReference>